<feature type="non-terminal residue" evidence="2">
    <location>
        <position position="288"/>
    </location>
</feature>
<feature type="compositionally biased region" description="Basic and acidic residues" evidence="1">
    <location>
        <begin position="91"/>
        <end position="111"/>
    </location>
</feature>
<dbReference type="AlphaFoldDB" id="K0SY04"/>
<reference evidence="2 3" key="1">
    <citation type="journal article" date="2012" name="Genome Biol.">
        <title>Genome and low-iron response of an oceanic diatom adapted to chronic iron limitation.</title>
        <authorList>
            <person name="Lommer M."/>
            <person name="Specht M."/>
            <person name="Roy A.S."/>
            <person name="Kraemer L."/>
            <person name="Andreson R."/>
            <person name="Gutowska M.A."/>
            <person name="Wolf J."/>
            <person name="Bergner S.V."/>
            <person name="Schilhabel M.B."/>
            <person name="Klostermeier U.C."/>
            <person name="Beiko R.G."/>
            <person name="Rosenstiel P."/>
            <person name="Hippler M."/>
            <person name="Laroche J."/>
        </authorList>
    </citation>
    <scope>NUCLEOTIDE SEQUENCE [LARGE SCALE GENOMIC DNA]</scope>
    <source>
        <strain evidence="2 3">CCMP1005</strain>
    </source>
</reference>
<dbReference type="EMBL" id="AGNL01015386">
    <property type="protein sequence ID" value="EJK65901.1"/>
    <property type="molecule type" value="Genomic_DNA"/>
</dbReference>
<organism evidence="2 3">
    <name type="scientific">Thalassiosira oceanica</name>
    <name type="common">Marine diatom</name>
    <dbReference type="NCBI Taxonomy" id="159749"/>
    <lineage>
        <taxon>Eukaryota</taxon>
        <taxon>Sar</taxon>
        <taxon>Stramenopiles</taxon>
        <taxon>Ochrophyta</taxon>
        <taxon>Bacillariophyta</taxon>
        <taxon>Coscinodiscophyceae</taxon>
        <taxon>Thalassiosirophycidae</taxon>
        <taxon>Thalassiosirales</taxon>
        <taxon>Thalassiosiraceae</taxon>
        <taxon>Thalassiosira</taxon>
    </lineage>
</organism>
<accession>K0SY04</accession>
<evidence type="ECO:0000313" key="2">
    <source>
        <dbReference type="EMBL" id="EJK65901.1"/>
    </source>
</evidence>
<feature type="compositionally biased region" description="Basic residues" evidence="1">
    <location>
        <begin position="163"/>
        <end position="182"/>
    </location>
</feature>
<gene>
    <name evidence="2" type="ORF">THAOC_13198</name>
</gene>
<sequence length="288" mass="31116">MLGDHAGIAGPERPVVRPGQEGVDGDLVRVAVVLAKAQLEQDPAVQQRCQPPEGGVQRRVPDVKVHSRAGLEVVLRPVVLPHLVPIRRSLDPRRHDHPYAQEDRHERDRRRAQGAAAHRYRGMADHVIPLLFSEAAAGHVDGGAGAAQVGRPLEAVGASPVRPRPRPPRRHSREWPGCRRRPGGPAARPALANPSPPPCRPSPLTKASQRQERSGKISSLHFQGSSISGKFRKGYAETGEIRGRGRSRVAMSNEAAAVADSANVEPADLGVAQNLQQRLMASGHERPE</sequence>
<name>K0SY04_THAOC</name>
<feature type="region of interest" description="Disordered" evidence="1">
    <location>
        <begin position="151"/>
        <end position="224"/>
    </location>
</feature>
<feature type="region of interest" description="Disordered" evidence="1">
    <location>
        <begin position="91"/>
        <end position="116"/>
    </location>
</feature>
<comment type="caution">
    <text evidence="2">The sequence shown here is derived from an EMBL/GenBank/DDBJ whole genome shotgun (WGS) entry which is preliminary data.</text>
</comment>
<proteinExistence type="predicted"/>
<evidence type="ECO:0000313" key="3">
    <source>
        <dbReference type="Proteomes" id="UP000266841"/>
    </source>
</evidence>
<evidence type="ECO:0000256" key="1">
    <source>
        <dbReference type="SAM" id="MobiDB-lite"/>
    </source>
</evidence>
<feature type="region of interest" description="Disordered" evidence="1">
    <location>
        <begin position="1"/>
        <end position="21"/>
    </location>
</feature>
<keyword evidence="3" id="KW-1185">Reference proteome</keyword>
<dbReference type="Proteomes" id="UP000266841">
    <property type="component" value="Unassembled WGS sequence"/>
</dbReference>
<protein>
    <submittedName>
        <fullName evidence="2">Uncharacterized protein</fullName>
    </submittedName>
</protein>
<feature type="compositionally biased region" description="Low complexity" evidence="1">
    <location>
        <begin position="183"/>
        <end position="193"/>
    </location>
</feature>